<dbReference type="AlphaFoldDB" id="A0A8S8XDA1"/>
<accession>A0A8S8XDA1</accession>
<dbReference type="PANTHER" id="PTHR44591">
    <property type="entry name" value="STRESS RESPONSE REGULATOR PROTEIN 1"/>
    <property type="match status" value="1"/>
</dbReference>
<evidence type="ECO:0000259" key="3">
    <source>
        <dbReference type="PROSITE" id="PS50110"/>
    </source>
</evidence>
<dbReference type="InterPro" id="IPR001789">
    <property type="entry name" value="Sig_transdc_resp-reg_receiver"/>
</dbReference>
<evidence type="ECO:0000256" key="2">
    <source>
        <dbReference type="PROSITE-ProRule" id="PRU00169"/>
    </source>
</evidence>
<comment type="caution">
    <text evidence="4">The sequence shown here is derived from an EMBL/GenBank/DDBJ whole genome shotgun (WGS) entry which is preliminary data.</text>
</comment>
<feature type="modified residue" description="4-aspartylphosphate" evidence="2">
    <location>
        <position position="67"/>
    </location>
</feature>
<dbReference type="Proteomes" id="UP000681075">
    <property type="component" value="Unassembled WGS sequence"/>
</dbReference>
<dbReference type="PROSITE" id="PS50110">
    <property type="entry name" value="RESPONSE_REGULATORY"/>
    <property type="match status" value="1"/>
</dbReference>
<sequence>MNAAHDQDLLPHAHTKPRILVVEDEMLLVMLLEDTLSDAGFEMVFAARVDLAIAMATVEPLDGALLDVNVSGVPAFPVADVLRKRGIPFAFLTGYGRSGVRADLADAPVIGKPFDPSDIARCLTGFGTR</sequence>
<keyword evidence="1 2" id="KW-0597">Phosphoprotein</keyword>
<organism evidence="4 5">
    <name type="scientific">Roseiterribacter gracilis</name>
    <dbReference type="NCBI Taxonomy" id="2812848"/>
    <lineage>
        <taxon>Bacteria</taxon>
        <taxon>Pseudomonadati</taxon>
        <taxon>Pseudomonadota</taxon>
        <taxon>Alphaproteobacteria</taxon>
        <taxon>Rhodospirillales</taxon>
        <taxon>Roseiterribacteraceae</taxon>
        <taxon>Roseiterribacter</taxon>
    </lineage>
</organism>
<dbReference type="RefSeq" id="WP_420242961.1">
    <property type="nucleotide sequence ID" value="NZ_BOPV01000001.1"/>
</dbReference>
<dbReference type="InterPro" id="IPR050595">
    <property type="entry name" value="Bact_response_regulator"/>
</dbReference>
<gene>
    <name evidence="4" type="ORF">TMPK1_20780</name>
</gene>
<name>A0A8S8XDA1_9PROT</name>
<dbReference type="InterPro" id="IPR011006">
    <property type="entry name" value="CheY-like_superfamily"/>
</dbReference>
<dbReference type="GO" id="GO:0000160">
    <property type="term" value="P:phosphorelay signal transduction system"/>
    <property type="evidence" value="ECO:0007669"/>
    <property type="project" value="InterPro"/>
</dbReference>
<dbReference type="Gene3D" id="3.40.50.2300">
    <property type="match status" value="1"/>
</dbReference>
<dbReference type="SUPFAM" id="SSF52172">
    <property type="entry name" value="CheY-like"/>
    <property type="match status" value="1"/>
</dbReference>
<protein>
    <recommendedName>
        <fullName evidence="3">Response regulatory domain-containing protein</fullName>
    </recommendedName>
</protein>
<proteinExistence type="predicted"/>
<evidence type="ECO:0000256" key="1">
    <source>
        <dbReference type="ARBA" id="ARBA00022553"/>
    </source>
</evidence>
<evidence type="ECO:0000313" key="5">
    <source>
        <dbReference type="Proteomes" id="UP000681075"/>
    </source>
</evidence>
<reference evidence="4" key="1">
    <citation type="submission" date="2021-02" db="EMBL/GenBank/DDBJ databases">
        <title>Genome sequence of Rhodospirillales sp. strain TMPK1 isolated from soil.</title>
        <authorList>
            <person name="Nakai R."/>
            <person name="Kusada H."/>
            <person name="Tamaki H."/>
        </authorList>
    </citation>
    <scope>NUCLEOTIDE SEQUENCE</scope>
    <source>
        <strain evidence="4">TMPK1</strain>
    </source>
</reference>
<dbReference type="EMBL" id="BOPV01000001">
    <property type="protein sequence ID" value="GIL39841.1"/>
    <property type="molecule type" value="Genomic_DNA"/>
</dbReference>
<dbReference type="PANTHER" id="PTHR44591:SF24">
    <property type="entry name" value="PROTEIN-GLUTAMATE METHYLESTERASE_PROTEIN-GLUTAMINE GLUTAMINASE 1"/>
    <property type="match status" value="1"/>
</dbReference>
<keyword evidence="5" id="KW-1185">Reference proteome</keyword>
<dbReference type="SMART" id="SM00448">
    <property type="entry name" value="REC"/>
    <property type="match status" value="1"/>
</dbReference>
<feature type="domain" description="Response regulatory" evidence="3">
    <location>
        <begin position="18"/>
        <end position="127"/>
    </location>
</feature>
<evidence type="ECO:0000313" key="4">
    <source>
        <dbReference type="EMBL" id="GIL39841.1"/>
    </source>
</evidence>